<evidence type="ECO:0000313" key="1">
    <source>
        <dbReference type="EMBL" id="KAI5389440.1"/>
    </source>
</evidence>
<dbReference type="GO" id="GO:0030488">
    <property type="term" value="P:tRNA methylation"/>
    <property type="evidence" value="ECO:0007669"/>
    <property type="project" value="TreeGrafter"/>
</dbReference>
<dbReference type="PANTHER" id="PTHR12029">
    <property type="entry name" value="RNA METHYLTRANSFERASE"/>
    <property type="match status" value="1"/>
</dbReference>
<proteinExistence type="predicted"/>
<dbReference type="InterPro" id="IPR045330">
    <property type="entry name" value="TRM3/TARBP1"/>
</dbReference>
<reference evidence="1 2" key="1">
    <citation type="journal article" date="2022" name="Nat. Genet.">
        <title>Improved pea reference genome and pan-genome highlight genomic features and evolutionary characteristics.</title>
        <authorList>
            <person name="Yang T."/>
            <person name="Liu R."/>
            <person name="Luo Y."/>
            <person name="Hu S."/>
            <person name="Wang D."/>
            <person name="Wang C."/>
            <person name="Pandey M.K."/>
            <person name="Ge S."/>
            <person name="Xu Q."/>
            <person name="Li N."/>
            <person name="Li G."/>
            <person name="Huang Y."/>
            <person name="Saxena R.K."/>
            <person name="Ji Y."/>
            <person name="Li M."/>
            <person name="Yan X."/>
            <person name="He Y."/>
            <person name="Liu Y."/>
            <person name="Wang X."/>
            <person name="Xiang C."/>
            <person name="Varshney R.K."/>
            <person name="Ding H."/>
            <person name="Gao S."/>
            <person name="Zong X."/>
        </authorList>
    </citation>
    <scope>NUCLEOTIDE SEQUENCE [LARGE SCALE GENOMIC DNA]</scope>
    <source>
        <strain evidence="1 2">cv. Zhongwan 6</strain>
    </source>
</reference>
<accession>A0A9D4VVC2</accession>
<dbReference type="PANTHER" id="PTHR12029:SF11">
    <property type="entry name" value="METHYLTRANSFERASE TARBP1-RELATED"/>
    <property type="match status" value="1"/>
</dbReference>
<comment type="caution">
    <text evidence="1">The sequence shown here is derived from an EMBL/GenBank/DDBJ whole genome shotgun (WGS) entry which is preliminary data.</text>
</comment>
<organism evidence="1 2">
    <name type="scientific">Pisum sativum</name>
    <name type="common">Garden pea</name>
    <name type="synonym">Lathyrus oleraceus</name>
    <dbReference type="NCBI Taxonomy" id="3888"/>
    <lineage>
        <taxon>Eukaryota</taxon>
        <taxon>Viridiplantae</taxon>
        <taxon>Streptophyta</taxon>
        <taxon>Embryophyta</taxon>
        <taxon>Tracheophyta</taxon>
        <taxon>Spermatophyta</taxon>
        <taxon>Magnoliopsida</taxon>
        <taxon>eudicotyledons</taxon>
        <taxon>Gunneridae</taxon>
        <taxon>Pentapetalae</taxon>
        <taxon>rosids</taxon>
        <taxon>fabids</taxon>
        <taxon>Fabales</taxon>
        <taxon>Fabaceae</taxon>
        <taxon>Papilionoideae</taxon>
        <taxon>50 kb inversion clade</taxon>
        <taxon>NPAAA clade</taxon>
        <taxon>Hologalegina</taxon>
        <taxon>IRL clade</taxon>
        <taxon>Fabeae</taxon>
        <taxon>Lathyrus</taxon>
    </lineage>
</organism>
<gene>
    <name evidence="1" type="ORF">KIW84_074916</name>
</gene>
<dbReference type="AlphaFoldDB" id="A0A9D4VVC2"/>
<protein>
    <submittedName>
        <fullName evidence="1">Uncharacterized protein</fullName>
    </submittedName>
</protein>
<dbReference type="EMBL" id="JAMSHJ010000007">
    <property type="protein sequence ID" value="KAI5389440.1"/>
    <property type="molecule type" value="Genomic_DNA"/>
</dbReference>
<dbReference type="GO" id="GO:0016423">
    <property type="term" value="F:tRNA (guanine) methyltransferase activity"/>
    <property type="evidence" value="ECO:0007669"/>
    <property type="project" value="TreeGrafter"/>
</dbReference>
<dbReference type="Proteomes" id="UP001058974">
    <property type="component" value="Chromosome 7"/>
</dbReference>
<dbReference type="Gramene" id="Psat07G0491600-T1">
    <property type="protein sequence ID" value="KAI5389440.1"/>
    <property type="gene ID" value="KIW84_074916"/>
</dbReference>
<name>A0A9D4VVC2_PEA</name>
<evidence type="ECO:0000313" key="2">
    <source>
        <dbReference type="Proteomes" id="UP001058974"/>
    </source>
</evidence>
<sequence length="249" mass="28370">MGLAECIASASAGIGILIHARTESFTGNLPLEFVPGMETLPHEFTDYGGKLRSTVQRWFSGCGYKDRCANFCMDDMKLCKSLYDFPHSFISNHRSVDISLNYDDDDFSAWEFEANRWARVLFLAITEEHPLEPILMTMEHLKHNQVELRKDMKGKMDQMLEALLAHSKNNLQHAATKNVGSISGFIMITNPVYGFLSDYDLLRVNIPTRHVHVMVSNEVPIRKDNPNVHVDEEDHQYAFFMPNSQGCPN</sequence>
<keyword evidence="2" id="KW-1185">Reference proteome</keyword>